<evidence type="ECO:0000313" key="22">
    <source>
        <dbReference type="Proteomes" id="UP000824890"/>
    </source>
</evidence>
<dbReference type="SUPFAM" id="SSF56024">
    <property type="entry name" value="Phospholipase D/nuclease"/>
    <property type="match status" value="2"/>
</dbReference>
<evidence type="ECO:0000256" key="13">
    <source>
        <dbReference type="ARBA" id="ARBA00023242"/>
    </source>
</evidence>
<evidence type="ECO:0000256" key="7">
    <source>
        <dbReference type="ARBA" id="ARBA00022723"/>
    </source>
</evidence>
<dbReference type="InterPro" id="IPR024632">
    <property type="entry name" value="PLipase_D_C"/>
</dbReference>
<evidence type="ECO:0000313" key="21">
    <source>
        <dbReference type="EMBL" id="KAH0900716.1"/>
    </source>
</evidence>
<keyword evidence="4" id="KW-0597">Phosphoprotein</keyword>
<feature type="region of interest" description="Disordered" evidence="17">
    <location>
        <begin position="1938"/>
        <end position="1958"/>
    </location>
</feature>
<comment type="similarity">
    <text evidence="2 16">Belongs to the RNA polymerase beta' chain family.</text>
</comment>
<dbReference type="InterPro" id="IPR000008">
    <property type="entry name" value="C2_dom"/>
</dbReference>
<evidence type="ECO:0000256" key="2">
    <source>
        <dbReference type="ARBA" id="ARBA00006460"/>
    </source>
</evidence>
<dbReference type="Pfam" id="PF05001">
    <property type="entry name" value="RNA_pol_Rpb1_R"/>
    <property type="match status" value="7"/>
</dbReference>
<dbReference type="NCBIfam" id="NF006336">
    <property type="entry name" value="PRK08566.1"/>
    <property type="match status" value="1"/>
</dbReference>
<dbReference type="InterPro" id="IPR045867">
    <property type="entry name" value="DNA-dir_RpoC_beta_prime"/>
</dbReference>
<dbReference type="PANTHER" id="PTHR19376:SF37">
    <property type="entry name" value="DNA-DIRECTED RNA POLYMERASE II SUBUNIT RPB1"/>
    <property type="match status" value="1"/>
</dbReference>
<dbReference type="Pfam" id="PF12357">
    <property type="entry name" value="PLD_C"/>
    <property type="match status" value="1"/>
</dbReference>
<dbReference type="SUPFAM" id="SSF54928">
    <property type="entry name" value="RNA-binding domain, RBD"/>
    <property type="match status" value="1"/>
</dbReference>
<dbReference type="Gene3D" id="6.20.50.80">
    <property type="match status" value="1"/>
</dbReference>
<evidence type="ECO:0000256" key="11">
    <source>
        <dbReference type="ARBA" id="ARBA00023125"/>
    </source>
</evidence>
<dbReference type="PROSITE" id="PS50035">
    <property type="entry name" value="PLD"/>
    <property type="match status" value="2"/>
</dbReference>
<keyword evidence="12 16" id="KW-0804">Transcription</keyword>
<evidence type="ECO:0000259" key="18">
    <source>
        <dbReference type="PROSITE" id="PS50004"/>
    </source>
</evidence>
<dbReference type="InterPro" id="IPR000504">
    <property type="entry name" value="RRM_dom"/>
</dbReference>
<dbReference type="PROSITE" id="PS00115">
    <property type="entry name" value="RNA_POL_II_REPEAT"/>
    <property type="match status" value="7"/>
</dbReference>
<feature type="region of interest" description="Disordered" evidence="17">
    <location>
        <begin position="2792"/>
        <end position="2849"/>
    </location>
</feature>
<dbReference type="Gene3D" id="2.40.40.20">
    <property type="match status" value="1"/>
</dbReference>
<dbReference type="SMART" id="SM00663">
    <property type="entry name" value="RPOLA_N"/>
    <property type="match status" value="1"/>
</dbReference>
<feature type="compositionally biased region" description="Basic and acidic residues" evidence="17">
    <location>
        <begin position="1945"/>
        <end position="1956"/>
    </location>
</feature>
<dbReference type="InterPro" id="IPR035892">
    <property type="entry name" value="C2_domain_sf"/>
</dbReference>
<evidence type="ECO:0000256" key="8">
    <source>
        <dbReference type="ARBA" id="ARBA00022737"/>
    </source>
</evidence>
<dbReference type="InterPro" id="IPR038593">
    <property type="entry name" value="RNA_pol_Rpb1_7_sf"/>
</dbReference>
<feature type="region of interest" description="Disordered" evidence="17">
    <location>
        <begin position="1553"/>
        <end position="1609"/>
    </location>
</feature>
<name>A0ABQ8B7F1_BRANA</name>
<evidence type="ECO:0000256" key="10">
    <source>
        <dbReference type="ARBA" id="ARBA00022842"/>
    </source>
</evidence>
<dbReference type="CDD" id="cd02733">
    <property type="entry name" value="RNAP_II_RPB1_N"/>
    <property type="match status" value="1"/>
</dbReference>
<dbReference type="SUPFAM" id="SSF49562">
    <property type="entry name" value="C2 domain (Calcium/lipid-binding domain, CaLB)"/>
    <property type="match status" value="1"/>
</dbReference>
<keyword evidence="13" id="KW-0539">Nucleus</keyword>
<evidence type="ECO:0000259" key="19">
    <source>
        <dbReference type="PROSITE" id="PS50035"/>
    </source>
</evidence>
<feature type="domain" description="RRM" evidence="20">
    <location>
        <begin position="2848"/>
        <end position="2926"/>
    </location>
</feature>
<evidence type="ECO:0000256" key="16">
    <source>
        <dbReference type="RuleBase" id="RU004279"/>
    </source>
</evidence>
<dbReference type="Pfam" id="PF00168">
    <property type="entry name" value="C2"/>
    <property type="match status" value="1"/>
</dbReference>
<dbReference type="InterPro" id="IPR007083">
    <property type="entry name" value="RNA_pol_Rpb1_4"/>
</dbReference>
<feature type="compositionally biased region" description="Low complexity" evidence="17">
    <location>
        <begin position="1761"/>
        <end position="1800"/>
    </location>
</feature>
<dbReference type="Pfam" id="PF05000">
    <property type="entry name" value="RNA_pol_Rpb1_4"/>
    <property type="match status" value="1"/>
</dbReference>
<feature type="domain" description="PLD phosphodiesterase" evidence="19">
    <location>
        <begin position="2600"/>
        <end position="2627"/>
    </location>
</feature>
<feature type="compositionally biased region" description="Basic and acidic residues" evidence="17">
    <location>
        <begin position="2792"/>
        <end position="2805"/>
    </location>
</feature>
<dbReference type="InterPro" id="IPR006592">
    <property type="entry name" value="RNA_pol_N"/>
</dbReference>
<dbReference type="InterPro" id="IPR007075">
    <property type="entry name" value="RNA_pol_Rpb1_6"/>
</dbReference>
<evidence type="ECO:0000256" key="5">
    <source>
        <dbReference type="ARBA" id="ARBA00022679"/>
    </source>
</evidence>
<dbReference type="Gene3D" id="3.30.1490.180">
    <property type="entry name" value="RNA polymerase ii"/>
    <property type="match status" value="1"/>
</dbReference>
<feature type="compositionally biased region" description="Low complexity" evidence="17">
    <location>
        <begin position="1631"/>
        <end position="1737"/>
    </location>
</feature>
<keyword evidence="8" id="KW-0677">Repeat</keyword>
<feature type="compositionally biased region" description="Basic and acidic residues" evidence="17">
    <location>
        <begin position="3009"/>
        <end position="3022"/>
    </location>
</feature>
<dbReference type="InterPro" id="IPR042102">
    <property type="entry name" value="RNA_pol_Rpb1_3_sf"/>
</dbReference>
<dbReference type="Pfam" id="PF00614">
    <property type="entry name" value="PLDc"/>
    <property type="match status" value="1"/>
</dbReference>
<dbReference type="Pfam" id="PF04998">
    <property type="entry name" value="RNA_pol_Rpb1_5"/>
    <property type="match status" value="1"/>
</dbReference>
<dbReference type="Gene3D" id="3.30.70.330">
    <property type="match status" value="1"/>
</dbReference>
<dbReference type="InterPro" id="IPR035979">
    <property type="entry name" value="RBD_domain_sf"/>
</dbReference>
<feature type="domain" description="C2" evidence="18">
    <location>
        <begin position="1884"/>
        <end position="2042"/>
    </location>
</feature>
<dbReference type="Gene3D" id="1.10.274.100">
    <property type="entry name" value="RNA polymerase Rpb1, domain 3"/>
    <property type="match status" value="1"/>
</dbReference>
<feature type="compositionally biased region" description="Basic residues" evidence="17">
    <location>
        <begin position="2806"/>
        <end position="2826"/>
    </location>
</feature>
<dbReference type="PROSITE" id="PS50102">
    <property type="entry name" value="RRM"/>
    <property type="match status" value="1"/>
</dbReference>
<comment type="subcellular location">
    <subcellularLocation>
        <location evidence="1">Nucleus</location>
    </subcellularLocation>
</comment>
<organism evidence="21 22">
    <name type="scientific">Brassica napus</name>
    <name type="common">Rape</name>
    <dbReference type="NCBI Taxonomy" id="3708"/>
    <lineage>
        <taxon>Eukaryota</taxon>
        <taxon>Viridiplantae</taxon>
        <taxon>Streptophyta</taxon>
        <taxon>Embryophyta</taxon>
        <taxon>Tracheophyta</taxon>
        <taxon>Spermatophyta</taxon>
        <taxon>Magnoliopsida</taxon>
        <taxon>eudicotyledons</taxon>
        <taxon>Gunneridae</taxon>
        <taxon>Pentapetalae</taxon>
        <taxon>rosids</taxon>
        <taxon>malvids</taxon>
        <taxon>Brassicales</taxon>
        <taxon>Brassicaceae</taxon>
        <taxon>Brassiceae</taxon>
        <taxon>Brassica</taxon>
    </lineage>
</organism>
<dbReference type="InterPro" id="IPR000722">
    <property type="entry name" value="RNA_pol_asu"/>
</dbReference>
<evidence type="ECO:0000256" key="4">
    <source>
        <dbReference type="ARBA" id="ARBA00022553"/>
    </source>
</evidence>
<evidence type="ECO:0000256" key="9">
    <source>
        <dbReference type="ARBA" id="ARBA00022833"/>
    </source>
</evidence>
<dbReference type="Proteomes" id="UP000824890">
    <property type="component" value="Unassembled WGS sequence"/>
</dbReference>
<comment type="function">
    <text evidence="16">DNA-dependent RNA polymerase catalyzes the transcription of DNA into RNA using the four ribonucleoside triphosphates as substrates.</text>
</comment>
<evidence type="ECO:0000256" key="3">
    <source>
        <dbReference type="ARBA" id="ARBA00022478"/>
    </source>
</evidence>
<evidence type="ECO:0000256" key="14">
    <source>
        <dbReference type="ARBA" id="ARBA00048552"/>
    </source>
</evidence>
<dbReference type="SMART" id="SM00155">
    <property type="entry name" value="PLDc"/>
    <property type="match status" value="2"/>
</dbReference>
<feature type="compositionally biased region" description="Polar residues" evidence="17">
    <location>
        <begin position="1818"/>
        <end position="1827"/>
    </location>
</feature>
<dbReference type="EC" id="2.7.7.6" evidence="16"/>
<keyword evidence="6 16" id="KW-0548">Nucleotidyltransferase</keyword>
<keyword evidence="11" id="KW-0238">DNA-binding</keyword>
<feature type="compositionally biased region" description="Basic and acidic residues" evidence="17">
    <location>
        <begin position="2942"/>
        <end position="2974"/>
    </location>
</feature>
<gene>
    <name evidence="21" type="ORF">HID58_040219</name>
</gene>
<dbReference type="InterPro" id="IPR007080">
    <property type="entry name" value="RNA_pol_Rpb1_1"/>
</dbReference>
<feature type="region of interest" description="Disordered" evidence="17">
    <location>
        <begin position="1631"/>
        <end position="1851"/>
    </location>
</feature>
<dbReference type="InterPro" id="IPR012677">
    <property type="entry name" value="Nucleotide-bd_a/b_plait_sf"/>
</dbReference>
<keyword evidence="22" id="KW-1185">Reference proteome</keyword>
<dbReference type="Pfam" id="PF04997">
    <property type="entry name" value="RNA_pol_Rpb1_1"/>
    <property type="match status" value="1"/>
</dbReference>
<dbReference type="InterPro" id="IPR000684">
    <property type="entry name" value="RNA_pol_II_repeat_euk"/>
</dbReference>
<keyword evidence="10" id="KW-0460">Magnesium</keyword>
<keyword evidence="5 16" id="KW-0808">Transferase</keyword>
<dbReference type="InterPro" id="IPR038120">
    <property type="entry name" value="Rpb1_funnel_sf"/>
</dbReference>
<evidence type="ECO:0000256" key="6">
    <source>
        <dbReference type="ARBA" id="ARBA00022695"/>
    </source>
</evidence>
<evidence type="ECO:0000256" key="1">
    <source>
        <dbReference type="ARBA" id="ARBA00004123"/>
    </source>
</evidence>
<dbReference type="Gene3D" id="1.10.150.390">
    <property type="match status" value="1"/>
</dbReference>
<dbReference type="CDD" id="cd02584">
    <property type="entry name" value="RNAP_II_Rpb1_C"/>
    <property type="match status" value="1"/>
</dbReference>
<comment type="catalytic activity">
    <reaction evidence="14 16">
        <text>RNA(n) + a ribonucleoside 5'-triphosphate = RNA(n+1) + diphosphate</text>
        <dbReference type="Rhea" id="RHEA:21248"/>
        <dbReference type="Rhea" id="RHEA-COMP:14527"/>
        <dbReference type="Rhea" id="RHEA-COMP:17342"/>
        <dbReference type="ChEBI" id="CHEBI:33019"/>
        <dbReference type="ChEBI" id="CHEBI:61557"/>
        <dbReference type="ChEBI" id="CHEBI:140395"/>
        <dbReference type="EC" id="2.7.7.6"/>
    </reaction>
</comment>
<keyword evidence="15" id="KW-0694">RNA-binding</keyword>
<proteinExistence type="inferred from homology"/>
<dbReference type="InterPro" id="IPR001736">
    <property type="entry name" value="PLipase_D/transphosphatidylase"/>
</dbReference>
<dbReference type="Gene3D" id="3.30.870.10">
    <property type="entry name" value="Endonuclease Chain A"/>
    <property type="match status" value="2"/>
</dbReference>
<dbReference type="Gene3D" id="4.10.860.120">
    <property type="entry name" value="RNA polymerase II, clamp domain"/>
    <property type="match status" value="2"/>
</dbReference>
<dbReference type="CDD" id="cd04015">
    <property type="entry name" value="C2_plant_PLD"/>
    <property type="match status" value="1"/>
</dbReference>
<keyword evidence="9" id="KW-0862">Zinc</keyword>
<evidence type="ECO:0000259" key="20">
    <source>
        <dbReference type="PROSITE" id="PS50102"/>
    </source>
</evidence>
<keyword evidence="7" id="KW-0479">Metal-binding</keyword>
<evidence type="ECO:0000256" key="17">
    <source>
        <dbReference type="SAM" id="MobiDB-lite"/>
    </source>
</evidence>
<dbReference type="SMART" id="SM00239">
    <property type="entry name" value="C2"/>
    <property type="match status" value="1"/>
</dbReference>
<dbReference type="Gene3D" id="6.10.250.2940">
    <property type="match status" value="1"/>
</dbReference>
<dbReference type="Pfam" id="PF00623">
    <property type="entry name" value="RNA_pol_Rpb1_2"/>
    <property type="match status" value="1"/>
</dbReference>
<dbReference type="Gene3D" id="2.60.40.150">
    <property type="entry name" value="C2 domain"/>
    <property type="match status" value="1"/>
</dbReference>
<dbReference type="EMBL" id="JAGKQM010000011">
    <property type="protein sequence ID" value="KAH0900716.1"/>
    <property type="molecule type" value="Genomic_DNA"/>
</dbReference>
<dbReference type="Pfam" id="PF04992">
    <property type="entry name" value="RNA_pol_Rpb1_6"/>
    <property type="match status" value="1"/>
</dbReference>
<dbReference type="SMART" id="SM00360">
    <property type="entry name" value="RRM"/>
    <property type="match status" value="1"/>
</dbReference>
<feature type="domain" description="PLD phosphodiesterase" evidence="19">
    <location>
        <begin position="2252"/>
        <end position="2287"/>
    </location>
</feature>
<accession>A0ABQ8B7F1</accession>
<dbReference type="InterPro" id="IPR007073">
    <property type="entry name" value="RNA_pol_Rpb1_7"/>
</dbReference>
<evidence type="ECO:0000256" key="12">
    <source>
        <dbReference type="ARBA" id="ARBA00023163"/>
    </source>
</evidence>
<dbReference type="Gene3D" id="3.30.1360.140">
    <property type="match status" value="1"/>
</dbReference>
<sequence length="3022" mass="340406">GSVSFDRSFAVMDTRFPFSPAEVSKVRVVQFGILSPDEIRQMSVMHVEHSETTEKGKPKVGGLSDARLGTIDRKVKCETCMANMAECPGHFGHLELAKPMYHVGFMKTVLSIMRCVCFNCSKILAHEEEHKFKQAMKIKNPKNRLKKILEACKNKTKCADDDNLEDVQSQDMDGPVKKIRGGCGAVQPKLTIEGMKMIAEYKITRKKNDEQDQLPERAEMKKTLGADRVLSVLKRISDEDCQLLGFNPKYARPDWMILEVLPIPPPPVRPSVMMDATSRSEDDLTHQLAMIIRHNENLKRQEKSGAPAHIISEFTQLLQFHIATYFDNELPGQPRATQKSGRPIKSICSRLKAKEGRIRGNLMGKRVDFSARTVITPDPTINIDELGVPWSIALNLTYPETVTPYNIERLKELVDNGSHPPPGKTGAKYIIRDDGQRLDLRYLKKSSDHHLELGYKVERHLIDGDFVLFNRQPSLHKMSIMGHRIRIMPYSTFRLNLSVTSPYNADFDGDEMNMHVPQSFETRAEVLELMMVPKCIVSPQANRPVMGIVQDTLLGCRKITKRDTFIEKDVFMNTLMWWEDFDGKVPAPAILKPRPLWTGKQVFNLIIPKQINLFRYSAWHSDQETGYISPGDTQVRIERGELLAGTLCKKTLGTGNGSLVHVIWEEVGPDAARKFLGHTQWLVNYWLLQNGFTIGIGDTIADSSTMEKINETISTAKTAVKDLIRQFQEKKLDPEPGRTMTETFENRVNQVLNKARDDAGSSAQKSLAETNNLKAMVTAGSKGSFINISQMTACVGQQNVEGKRIPFGFDGRTLPHFTKDDYGPESRGFVENSYLRGLTPQEFFFHAMGGREGLIDTAVKTSETGYIQRRLVKAMEDIMVKYDGTVRNSLGDVIQFLYGEDGMDAVWIESQKLDSLKMKKSEFDRTFKYEIDDVNWNPAYLSDEHLEDLKGIRELRDVFDAEYQKLEADRYQLGTEIATNGDSTWPLPVNIKRHIWNAQKTFKIDLRKISDLHPVEIVDAVDKLQERLLVVPGEDALSVEAQKNATLFFNILLRSTLASKRVLEEYKLSREAFEWVIGEIESRFVQSLVSPGEMIGCVAAQSIGEPATQMTLNTFHYAGVSAKNVTLGVPRLREIINVAKRIKTPSLSVYLTPEASRSKEGAKTVQCALEYTTLRSVTQATEVWYDPDPMSTIIEEDYEFVRSYYEMPDEDVSPDKISPWLLRIELNREMMVDKKLSMADIAEKINLEFDDDLTCIFNDDNAEKLILRIRIMNDEGAKGEGQDESAEDDVFLKKIESNMLTEMALRGIPDINKVFIKQVRKSKFDEEEGFKTSEEWMLDTEGVNLLAVMCHEDVDPKRTTSNHLIEIMEVLGIEAVRRALLDELRVVISFDGSYVNYRHLAILCDTMTYRGHLMAITRHGINRNDTGPLMRCSFEETVDILLDAAAYAETDCLRGVTENIMLGQLAPIGTGDCELYLNDEMLKNAIELQLPSYMDGLEFVGMTPARSPFSGTPYHESMMMTPNYLLTPNVRSSPTSDAQFSPYVSGMAFSPSSSPGYSPASPGQSSASPGYSPTSPYYSPTSPIYSPTSPNYRPTYSPTSPTYSPTSPIYRPTYSPTSPYYSPTSPTYSPTSPYYSPSSPGSSPTSPSYSPTSPSYYSRTSRSYSPTSPAHKAYSPTSPAYSPTSPSYIATSPSYSPTSPSYSPTSPAYSPTSPGYSPTSPSYSPTSPSYGSTSPSYNPQSAKYCPSLAYSPSDARLSPASPGYSPTSPNYSPTSPSYSPTSPSYSPSSPTHCPSSPYSSGASPDYSPSAGYSPTLPGYSSSSTGQYTPHEGYENDKTGEDASKDGHVEKKKEERAFRKHLHSGYLCDTVFLQQQQTEPLFVRALGLLLAMAEKVSDDVMLLHGDLDLKIVQARRLPNMDLFSDRMRRCFTACNSCAKPPEVDEDPRNRDGGDRNIRGHRKVITSDPYVTVVVPQATLARTRVLKNSQDPLWDEHFNISVAHPMPHLEFQVKDDDVFGAQIIGTAKIPVHQIASGQRISGWFPVLGASGKPPKKETALYVDMKFTPFHQIETYRSGIAGDPDRRGVKRTYFPVRKGSKVRLYQDAHVMDGTLPEVGLDNGKVYKHGKCWEDICYAVSEAHHMIYIVGWSVFHKVRLVREPTRKLPRGGDLTLGELLKYKSEEGVRVLLLHSSVICVLSPRYASSKLGLFKQQASPSSSFSDANCKDRISEYVCLRSIIRDVLGNALNLVVGTLFTHHQKCVLVDTQAVGNNRKITAFIGGIDLCDGRYDTPDHRILHDLDTVFKDDFHNPTFPVSTAATKAPRQPWHDLHCRLDGPAAYDVLINFEQRWRKATRWKEFSLRLKGKTHWQDDALIRIGRISWILSPVFKFLKDGTSIVPEDDPVVYVSKEDDPENWHAQVFRSIDSGSVKGFPKYEDEAEAQNLECAKRLVVDKSIQTAYIQTIRSAQHFIYIENQYFLGSSYAWPNYKDAGADNLIPMELALKIVSKIRAKERFAVYVVIPLWPEGDPKSGPVQEILYWQSQTMQMMYDVIVRELKAVQSDAHPLDYLNFYCLGKREQLPENMPATNGSAVSDSYKFQRFMIYVHAKGMIVDDEYVLMGSANINQRSMAGTKDTEIAMGAYQPHHTWTNKGRHPRGQVYGYRMSLWAEHLGKTADEFVEPSDLECVKNVNEIAEGNWKKFTNTKFSELQGHLIKYPLQVDSDGKVSSLPDYDSFPDVGGKIIGAHSMALPDTLTTKGTGVYSKNPNYLNLDRNLRLVYLLLPQWLILAVTKKDSRSPSPRKERSLSRSRSRSRSVPRARSRSRSRSLPRPISPSRNRGRRSEVENPGTTLYVTGLSTRVTDKDLEAHFSKEGKVASCFLVMEPRTRESRGFAFVTMDSVKDADRCIKYLNQSVLEGRYITVERSRRKRPRTPTPGHYLGLKSSRDNDRDGRSSRGRHYDRDDYGHRRSPRRDYSPRGGGRRSPPRREYSPRGGGRSSRRDRSYSPYGRSPERRSERRDDIFF</sequence>
<dbReference type="SUPFAM" id="SSF64484">
    <property type="entry name" value="beta and beta-prime subunits of DNA dependent RNA-polymerase"/>
    <property type="match status" value="1"/>
</dbReference>
<dbReference type="InterPro" id="IPR007066">
    <property type="entry name" value="RNA_pol_Rpb1_3"/>
</dbReference>
<dbReference type="Pfam" id="PF04983">
    <property type="entry name" value="RNA_pol_Rpb1_3"/>
    <property type="match status" value="1"/>
</dbReference>
<evidence type="ECO:0000256" key="15">
    <source>
        <dbReference type="PROSITE-ProRule" id="PRU00176"/>
    </source>
</evidence>
<dbReference type="Pfam" id="PF04990">
    <property type="entry name" value="RNA_pol_Rpb1_7"/>
    <property type="match status" value="1"/>
</dbReference>
<feature type="region of interest" description="Disordered" evidence="17">
    <location>
        <begin position="2923"/>
        <end position="3022"/>
    </location>
</feature>
<feature type="compositionally biased region" description="Basic and acidic residues" evidence="17">
    <location>
        <begin position="1831"/>
        <end position="1851"/>
    </location>
</feature>
<dbReference type="Pfam" id="PF00076">
    <property type="entry name" value="RRM_1"/>
    <property type="match status" value="1"/>
</dbReference>
<protein>
    <recommendedName>
        <fullName evidence="16">DNA-directed RNA polymerase subunit</fullName>
        <ecNumber evidence="16">2.7.7.6</ecNumber>
    </recommendedName>
</protein>
<feature type="non-terminal residue" evidence="21">
    <location>
        <position position="1"/>
    </location>
</feature>
<dbReference type="PROSITE" id="PS50004">
    <property type="entry name" value="C2"/>
    <property type="match status" value="1"/>
</dbReference>
<dbReference type="InterPro" id="IPR044893">
    <property type="entry name" value="RNA_pol_Rpb1_clamp_domain"/>
</dbReference>
<comment type="caution">
    <text evidence="21">The sequence shown here is derived from an EMBL/GenBank/DDBJ whole genome shotgun (WGS) entry which is preliminary data.</text>
</comment>
<dbReference type="Gene3D" id="1.10.132.30">
    <property type="match status" value="1"/>
</dbReference>
<reference evidence="21 22" key="1">
    <citation type="submission" date="2021-05" db="EMBL/GenBank/DDBJ databases">
        <title>Genome Assembly of Synthetic Allotetraploid Brassica napus Reveals Homoeologous Exchanges between Subgenomes.</title>
        <authorList>
            <person name="Davis J.T."/>
        </authorList>
    </citation>
    <scope>NUCLEOTIDE SEQUENCE [LARGE SCALE GENOMIC DNA]</scope>
    <source>
        <strain evidence="22">cv. Da-Ae</strain>
        <tissue evidence="21">Seedling</tissue>
    </source>
</reference>
<dbReference type="PANTHER" id="PTHR19376">
    <property type="entry name" value="DNA-DIRECTED RNA POLYMERASE"/>
    <property type="match status" value="1"/>
</dbReference>
<dbReference type="InterPro" id="IPR007081">
    <property type="entry name" value="RNA_pol_Rpb1_5"/>
</dbReference>
<keyword evidence="3 16" id="KW-0240">DNA-directed RNA polymerase</keyword>